<evidence type="ECO:0000256" key="1">
    <source>
        <dbReference type="ARBA" id="ARBA00022574"/>
    </source>
</evidence>
<feature type="domain" description="DUF1899" evidence="6">
    <location>
        <begin position="3"/>
        <end position="65"/>
    </location>
</feature>
<dbReference type="AlphaFoldDB" id="A0AAU9KA08"/>
<feature type="coiled-coil region" evidence="5">
    <location>
        <begin position="408"/>
        <end position="449"/>
    </location>
</feature>
<evidence type="ECO:0000313" key="8">
    <source>
        <dbReference type="Proteomes" id="UP001162131"/>
    </source>
</evidence>
<keyword evidence="8" id="KW-1185">Reference proteome</keyword>
<keyword evidence="2 4" id="KW-0677">Repeat</keyword>
<evidence type="ECO:0000313" key="7">
    <source>
        <dbReference type="EMBL" id="CAG9330007.1"/>
    </source>
</evidence>
<keyword evidence="5" id="KW-0175">Coiled coil</keyword>
<dbReference type="PROSITE" id="PS50082">
    <property type="entry name" value="WD_REPEATS_2"/>
    <property type="match status" value="2"/>
</dbReference>
<dbReference type="InterPro" id="IPR019775">
    <property type="entry name" value="WD40_repeat_CS"/>
</dbReference>
<dbReference type="Pfam" id="PF16300">
    <property type="entry name" value="WD40_4"/>
    <property type="match status" value="1"/>
</dbReference>
<dbReference type="GO" id="GO:0051015">
    <property type="term" value="F:actin filament binding"/>
    <property type="evidence" value="ECO:0007669"/>
    <property type="project" value="TreeGrafter"/>
</dbReference>
<dbReference type="Gene3D" id="2.130.10.10">
    <property type="entry name" value="YVTN repeat-like/Quinoprotein amine dehydrogenase"/>
    <property type="match status" value="1"/>
</dbReference>
<feature type="repeat" description="WD" evidence="3">
    <location>
        <begin position="124"/>
        <end position="166"/>
    </location>
</feature>
<dbReference type="EMBL" id="CAJZBQ010000050">
    <property type="protein sequence ID" value="CAG9330007.1"/>
    <property type="molecule type" value="Genomic_DNA"/>
</dbReference>
<dbReference type="Pfam" id="PF08953">
    <property type="entry name" value="DUF1899"/>
    <property type="match status" value="1"/>
</dbReference>
<evidence type="ECO:0000256" key="5">
    <source>
        <dbReference type="SAM" id="Coils"/>
    </source>
</evidence>
<feature type="repeat" description="WD" evidence="3">
    <location>
        <begin position="74"/>
        <end position="116"/>
    </location>
</feature>
<protein>
    <recommendedName>
        <fullName evidence="4">Coronin</fullName>
    </recommendedName>
</protein>
<evidence type="ECO:0000256" key="3">
    <source>
        <dbReference type="PROSITE-ProRule" id="PRU00221"/>
    </source>
</evidence>
<proteinExistence type="inferred from homology"/>
<dbReference type="PANTHER" id="PTHR10856">
    <property type="entry name" value="CORONIN"/>
    <property type="match status" value="1"/>
</dbReference>
<comment type="similarity">
    <text evidence="4">Belongs to the WD repeat coronin family.</text>
</comment>
<dbReference type="PANTHER" id="PTHR10856:SF0">
    <property type="entry name" value="CORONIN"/>
    <property type="match status" value="1"/>
</dbReference>
<dbReference type="PROSITE" id="PS00678">
    <property type="entry name" value="WD_REPEATS_1"/>
    <property type="match status" value="2"/>
</dbReference>
<dbReference type="SUPFAM" id="SSF50978">
    <property type="entry name" value="WD40 repeat-like"/>
    <property type="match status" value="1"/>
</dbReference>
<evidence type="ECO:0000259" key="6">
    <source>
        <dbReference type="SMART" id="SM01166"/>
    </source>
</evidence>
<keyword evidence="1 3" id="KW-0853">WD repeat</keyword>
<dbReference type="InterPro" id="IPR001680">
    <property type="entry name" value="WD40_rpt"/>
</dbReference>
<accession>A0AAU9KA08</accession>
<dbReference type="InterPro" id="IPR015048">
    <property type="entry name" value="DUF1899"/>
</dbReference>
<organism evidence="7 8">
    <name type="scientific">Blepharisma stoltei</name>
    <dbReference type="NCBI Taxonomy" id="1481888"/>
    <lineage>
        <taxon>Eukaryota</taxon>
        <taxon>Sar</taxon>
        <taxon>Alveolata</taxon>
        <taxon>Ciliophora</taxon>
        <taxon>Postciliodesmatophora</taxon>
        <taxon>Heterotrichea</taxon>
        <taxon>Heterotrichida</taxon>
        <taxon>Blepharismidae</taxon>
        <taxon>Blepharisma</taxon>
    </lineage>
</organism>
<reference evidence="7" key="1">
    <citation type="submission" date="2021-09" db="EMBL/GenBank/DDBJ databases">
        <authorList>
            <consortium name="AG Swart"/>
            <person name="Singh M."/>
            <person name="Singh A."/>
            <person name="Seah K."/>
            <person name="Emmerich C."/>
        </authorList>
    </citation>
    <scope>NUCLEOTIDE SEQUENCE</scope>
    <source>
        <strain evidence="7">ATCC30299</strain>
    </source>
</reference>
<dbReference type="Proteomes" id="UP001162131">
    <property type="component" value="Unassembled WGS sequence"/>
</dbReference>
<dbReference type="InterPro" id="IPR036322">
    <property type="entry name" value="WD40_repeat_dom_sf"/>
</dbReference>
<dbReference type="PROSITE" id="PS50294">
    <property type="entry name" value="WD_REPEATS_REGION"/>
    <property type="match status" value="2"/>
</dbReference>
<dbReference type="SMART" id="SM01166">
    <property type="entry name" value="DUF1899"/>
    <property type="match status" value="1"/>
</dbReference>
<dbReference type="GO" id="GO:0007015">
    <property type="term" value="P:actin filament organization"/>
    <property type="evidence" value="ECO:0007669"/>
    <property type="project" value="TreeGrafter"/>
</dbReference>
<evidence type="ECO:0000256" key="2">
    <source>
        <dbReference type="ARBA" id="ARBA00022737"/>
    </source>
</evidence>
<comment type="caution">
    <text evidence="7">The sequence shown here is derived from an EMBL/GenBank/DDBJ whole genome shotgun (WGS) entry which is preliminary data.</text>
</comment>
<name>A0AAU9KA08_9CILI</name>
<dbReference type="InterPro" id="IPR015943">
    <property type="entry name" value="WD40/YVTN_repeat-like_dom_sf"/>
</dbReference>
<dbReference type="Pfam" id="PF00400">
    <property type="entry name" value="WD40"/>
    <property type="match status" value="2"/>
</dbReference>
<dbReference type="InterPro" id="IPR015505">
    <property type="entry name" value="Coronin"/>
</dbReference>
<evidence type="ECO:0000256" key="4">
    <source>
        <dbReference type="RuleBase" id="RU280818"/>
    </source>
</evidence>
<gene>
    <name evidence="7" type="ORF">BSTOLATCC_MIC50120</name>
</gene>
<dbReference type="SMART" id="SM01167">
    <property type="entry name" value="DUF1900"/>
    <property type="match status" value="1"/>
</dbReference>
<dbReference type="SMART" id="SM00320">
    <property type="entry name" value="WD40"/>
    <property type="match status" value="4"/>
</dbReference>
<sequence>MVSVVRVSKFRHVFGEELQEKFEDLRPSTLSSESTLIKSNGTNIVFPWESGGAGVLAVFAMSEIGRIAPSHPFIKGHAGNILDYEFNPFNDFQLLSCGDDSTLKLWDIPEGGLTSDLTIPRVTLHGHGKKVTLLNFHPSAAFLCASASFDKSIKVWNIENGSPALEISNINDVILSLQWSPIGRSIGYTTRDKYVRVSDPRTGRNVFETLAHDGSKPSKMGWIAEDTIVTCGFSKMNDRQVSVWDLRNHSAPIKLVNVDQGSGVLYPFYDPDTKILFVAGKGDGNIRYYEVVGDNQYMYYIEAFRSNVPCRGVSFIPKRKVNTDSCEIMKAVKLTNNTIDLVSFKVPRRSETFQDDIYPDCVCGEPSMSTTEWLGGADREPKRAPIKQIENSSAHAELHIQATPQMHAQQGHKSVNEYEKELNEARALIKRQQQRIAELEAQLESKTKLE</sequence>